<feature type="region of interest" description="Disordered" evidence="1">
    <location>
        <begin position="91"/>
        <end position="129"/>
    </location>
</feature>
<evidence type="ECO:0000313" key="3">
    <source>
        <dbReference type="Proteomes" id="UP000314294"/>
    </source>
</evidence>
<feature type="compositionally biased region" description="Basic and acidic residues" evidence="1">
    <location>
        <begin position="99"/>
        <end position="110"/>
    </location>
</feature>
<evidence type="ECO:0000313" key="2">
    <source>
        <dbReference type="EMBL" id="TNN76600.1"/>
    </source>
</evidence>
<gene>
    <name evidence="2" type="ORF">EYF80_013250</name>
</gene>
<name>A0A4Z2IFC4_9TELE</name>
<organism evidence="2 3">
    <name type="scientific">Liparis tanakae</name>
    <name type="common">Tanaka's snailfish</name>
    <dbReference type="NCBI Taxonomy" id="230148"/>
    <lineage>
        <taxon>Eukaryota</taxon>
        <taxon>Metazoa</taxon>
        <taxon>Chordata</taxon>
        <taxon>Craniata</taxon>
        <taxon>Vertebrata</taxon>
        <taxon>Euteleostomi</taxon>
        <taxon>Actinopterygii</taxon>
        <taxon>Neopterygii</taxon>
        <taxon>Teleostei</taxon>
        <taxon>Neoteleostei</taxon>
        <taxon>Acanthomorphata</taxon>
        <taxon>Eupercaria</taxon>
        <taxon>Perciformes</taxon>
        <taxon>Cottioidei</taxon>
        <taxon>Cottales</taxon>
        <taxon>Liparidae</taxon>
        <taxon>Liparis</taxon>
    </lineage>
</organism>
<dbReference type="Proteomes" id="UP000314294">
    <property type="component" value="Unassembled WGS sequence"/>
</dbReference>
<keyword evidence="3" id="KW-1185">Reference proteome</keyword>
<sequence length="129" mass="13864">MSSGEVFGSGVVFHSSEDHLLLEPFHLKKEHKGPLPNTCDSFSGNGNRSHETPATLLLKLCVSSSGGTYLAHIGESMSLCYPVDSLGVPSYSHRPVVGENRRATNLEKNSHPQSPQTHHRCTVNGASAN</sequence>
<evidence type="ECO:0000256" key="1">
    <source>
        <dbReference type="SAM" id="MobiDB-lite"/>
    </source>
</evidence>
<comment type="caution">
    <text evidence="2">The sequence shown here is derived from an EMBL/GenBank/DDBJ whole genome shotgun (WGS) entry which is preliminary data.</text>
</comment>
<proteinExistence type="predicted"/>
<dbReference type="AlphaFoldDB" id="A0A4Z2IFC4"/>
<reference evidence="2 3" key="1">
    <citation type="submission" date="2019-03" db="EMBL/GenBank/DDBJ databases">
        <title>First draft genome of Liparis tanakae, snailfish: a comprehensive survey of snailfish specific genes.</title>
        <authorList>
            <person name="Kim W."/>
            <person name="Song I."/>
            <person name="Jeong J.-H."/>
            <person name="Kim D."/>
            <person name="Kim S."/>
            <person name="Ryu S."/>
            <person name="Song J.Y."/>
            <person name="Lee S.K."/>
        </authorList>
    </citation>
    <scope>NUCLEOTIDE SEQUENCE [LARGE SCALE GENOMIC DNA]</scope>
    <source>
        <tissue evidence="2">Muscle</tissue>
    </source>
</reference>
<dbReference type="EMBL" id="SRLO01000092">
    <property type="protein sequence ID" value="TNN76600.1"/>
    <property type="molecule type" value="Genomic_DNA"/>
</dbReference>
<accession>A0A4Z2IFC4</accession>
<protein>
    <submittedName>
        <fullName evidence="2">Uncharacterized protein</fullName>
    </submittedName>
</protein>